<dbReference type="EMBL" id="AP022620">
    <property type="protein sequence ID" value="BBZ80034.1"/>
    <property type="molecule type" value="Genomic_DNA"/>
</dbReference>
<evidence type="ECO:0000313" key="1">
    <source>
        <dbReference type="EMBL" id="BBZ80034.1"/>
    </source>
</evidence>
<dbReference type="AlphaFoldDB" id="A0A6N4WIZ9"/>
<gene>
    <name evidence="1" type="ORF">MANY_53710</name>
</gene>
<proteinExistence type="predicted"/>
<dbReference type="KEGG" id="many:MANY_53710"/>
<dbReference type="Proteomes" id="UP000467249">
    <property type="component" value="Chromosome"/>
</dbReference>
<reference evidence="1 2" key="1">
    <citation type="journal article" date="2019" name="Emerg. Microbes Infect.">
        <title>Comprehensive subspecies identification of 175 nontuberculous mycobacteria species based on 7547 genomic profiles.</title>
        <authorList>
            <person name="Matsumoto Y."/>
            <person name="Kinjo T."/>
            <person name="Motooka D."/>
            <person name="Nabeya D."/>
            <person name="Jung N."/>
            <person name="Uechi K."/>
            <person name="Horii T."/>
            <person name="Iida T."/>
            <person name="Fujita J."/>
            <person name="Nakamura S."/>
        </authorList>
    </citation>
    <scope>NUCLEOTIDE SEQUENCE [LARGE SCALE GENOMIC DNA]</scope>
    <source>
        <strain evidence="1 2">JCM 30275</strain>
    </source>
</reference>
<organism evidence="1 2">
    <name type="scientific">Mycolicibacterium anyangense</name>
    <dbReference type="NCBI Taxonomy" id="1431246"/>
    <lineage>
        <taxon>Bacteria</taxon>
        <taxon>Bacillati</taxon>
        <taxon>Actinomycetota</taxon>
        <taxon>Actinomycetes</taxon>
        <taxon>Mycobacteriales</taxon>
        <taxon>Mycobacteriaceae</taxon>
        <taxon>Mycolicibacterium</taxon>
    </lineage>
</organism>
<sequence length="72" mass="7959">MDENEEKSLDIMVESLLGQIDMNGPQMQVVAKTGDAKALIPLVFTMGHTIEALYREIGRLDARVKALESGNR</sequence>
<protein>
    <submittedName>
        <fullName evidence="1">Uncharacterized protein</fullName>
    </submittedName>
</protein>
<name>A0A6N4WIZ9_9MYCO</name>
<dbReference type="RefSeq" id="WP_163807331.1">
    <property type="nucleotide sequence ID" value="NZ_AP022620.1"/>
</dbReference>
<evidence type="ECO:0000313" key="2">
    <source>
        <dbReference type="Proteomes" id="UP000467249"/>
    </source>
</evidence>
<accession>A0A6N4WIZ9</accession>
<keyword evidence="2" id="KW-1185">Reference proteome</keyword>